<evidence type="ECO:0000313" key="2">
    <source>
        <dbReference type="Proteomes" id="UP000585474"/>
    </source>
</evidence>
<comment type="caution">
    <text evidence="1">The sequence shown here is derived from an EMBL/GenBank/DDBJ whole genome shotgun (WGS) entry which is preliminary data.</text>
</comment>
<sequence length="87" mass="9644">MAPSPSASEGQLLPRSEVESQLSSIVFAFLDGTLHSEIDENSTGIMEEIAKCKDNALEKKKTLEEWKESFQKAASTVLDMLNNNDIR</sequence>
<name>A0A7J0GC82_9ERIC</name>
<dbReference type="Proteomes" id="UP000585474">
    <property type="component" value="Unassembled WGS sequence"/>
</dbReference>
<organism evidence="1 2">
    <name type="scientific">Actinidia rufa</name>
    <dbReference type="NCBI Taxonomy" id="165716"/>
    <lineage>
        <taxon>Eukaryota</taxon>
        <taxon>Viridiplantae</taxon>
        <taxon>Streptophyta</taxon>
        <taxon>Embryophyta</taxon>
        <taxon>Tracheophyta</taxon>
        <taxon>Spermatophyta</taxon>
        <taxon>Magnoliopsida</taxon>
        <taxon>eudicotyledons</taxon>
        <taxon>Gunneridae</taxon>
        <taxon>Pentapetalae</taxon>
        <taxon>asterids</taxon>
        <taxon>Ericales</taxon>
        <taxon>Actinidiaceae</taxon>
        <taxon>Actinidia</taxon>
    </lineage>
</organism>
<proteinExistence type="predicted"/>
<accession>A0A7J0GC82</accession>
<reference evidence="1 2" key="1">
    <citation type="submission" date="2019-07" db="EMBL/GenBank/DDBJ databases">
        <title>De Novo Assembly of kiwifruit Actinidia rufa.</title>
        <authorList>
            <person name="Sugita-Konishi S."/>
            <person name="Sato K."/>
            <person name="Mori E."/>
            <person name="Abe Y."/>
            <person name="Kisaki G."/>
            <person name="Hamano K."/>
            <person name="Suezawa K."/>
            <person name="Otani M."/>
            <person name="Fukuda T."/>
            <person name="Manabe T."/>
            <person name="Gomi K."/>
            <person name="Tabuchi M."/>
            <person name="Akimitsu K."/>
            <person name="Kataoka I."/>
        </authorList>
    </citation>
    <scope>NUCLEOTIDE SEQUENCE [LARGE SCALE GENOMIC DNA]</scope>
    <source>
        <strain evidence="2">cv. Fuchu</strain>
    </source>
</reference>
<gene>
    <name evidence="1" type="ORF">Acr_20g0002330</name>
</gene>
<keyword evidence="2" id="KW-1185">Reference proteome</keyword>
<dbReference type="PANTHER" id="PTHR36800:SF1">
    <property type="entry name" value="POLYAMINE-MODULATED FACTOR 1-BINDING PROTEIN"/>
    <property type="match status" value="1"/>
</dbReference>
<dbReference type="PANTHER" id="PTHR36800">
    <property type="entry name" value="POLYAMINE-MODULATED FACTOR 1-BINDING PROTEIN"/>
    <property type="match status" value="1"/>
</dbReference>
<dbReference type="AlphaFoldDB" id="A0A7J0GC82"/>
<dbReference type="OrthoDB" id="778453at2759"/>
<dbReference type="EMBL" id="BJWL01000020">
    <property type="protein sequence ID" value="GFZ08425.1"/>
    <property type="molecule type" value="Genomic_DNA"/>
</dbReference>
<evidence type="ECO:0000313" key="1">
    <source>
        <dbReference type="EMBL" id="GFZ08425.1"/>
    </source>
</evidence>
<protein>
    <submittedName>
        <fullName evidence="1">Uncharacterized protein</fullName>
    </submittedName>
</protein>